<keyword evidence="4 5" id="KW-0472">Membrane</keyword>
<evidence type="ECO:0000256" key="1">
    <source>
        <dbReference type="ARBA" id="ARBA00004141"/>
    </source>
</evidence>
<dbReference type="InterPro" id="IPR035906">
    <property type="entry name" value="MetI-like_sf"/>
</dbReference>
<organism evidence="6">
    <name type="scientific">marine sediment metagenome</name>
    <dbReference type="NCBI Taxonomy" id="412755"/>
    <lineage>
        <taxon>unclassified sequences</taxon>
        <taxon>metagenomes</taxon>
        <taxon>ecological metagenomes</taxon>
    </lineage>
</organism>
<evidence type="ECO:0000313" key="6">
    <source>
        <dbReference type="EMBL" id="GAG15241.1"/>
    </source>
</evidence>
<evidence type="ECO:0000256" key="5">
    <source>
        <dbReference type="SAM" id="Phobius"/>
    </source>
</evidence>
<dbReference type="AlphaFoldDB" id="X0WRA8"/>
<name>X0WRA8_9ZZZZ</name>
<dbReference type="EMBL" id="BARS01033781">
    <property type="protein sequence ID" value="GAG15241.1"/>
    <property type="molecule type" value="Genomic_DNA"/>
</dbReference>
<comment type="caution">
    <text evidence="6">The sequence shown here is derived from an EMBL/GenBank/DDBJ whole genome shotgun (WGS) entry which is preliminary data.</text>
</comment>
<dbReference type="GO" id="GO:0016020">
    <property type="term" value="C:membrane"/>
    <property type="evidence" value="ECO:0007669"/>
    <property type="project" value="UniProtKB-SubCell"/>
</dbReference>
<keyword evidence="2 5" id="KW-0812">Transmembrane</keyword>
<reference evidence="6" key="1">
    <citation type="journal article" date="2014" name="Front. Microbiol.">
        <title>High frequency of phylogenetically diverse reductive dehalogenase-homologous genes in deep subseafloor sedimentary metagenomes.</title>
        <authorList>
            <person name="Kawai M."/>
            <person name="Futagami T."/>
            <person name="Toyoda A."/>
            <person name="Takaki Y."/>
            <person name="Nishi S."/>
            <person name="Hori S."/>
            <person name="Arai W."/>
            <person name="Tsubouchi T."/>
            <person name="Morono Y."/>
            <person name="Uchiyama I."/>
            <person name="Ito T."/>
            <person name="Fujiyama A."/>
            <person name="Inagaki F."/>
            <person name="Takami H."/>
        </authorList>
    </citation>
    <scope>NUCLEOTIDE SEQUENCE</scope>
    <source>
        <strain evidence="6">Expedition CK06-06</strain>
    </source>
</reference>
<feature type="non-terminal residue" evidence="6">
    <location>
        <position position="1"/>
    </location>
</feature>
<accession>X0WRA8</accession>
<evidence type="ECO:0000256" key="3">
    <source>
        <dbReference type="ARBA" id="ARBA00022989"/>
    </source>
</evidence>
<proteinExistence type="predicted"/>
<sequence length="84" mass="9131">IFVVLLNMIHAFQAFAEFYNILGTTWTGGALLSLARPPLVYLYQIAMGQQYYGRGTAGAFVLSALMIIATLIQSRLTGGMGREA</sequence>
<gene>
    <name evidence="6" type="ORF">S01H1_52270</name>
</gene>
<evidence type="ECO:0008006" key="7">
    <source>
        <dbReference type="Google" id="ProtNLM"/>
    </source>
</evidence>
<feature type="transmembrane region" description="Helical" evidence="5">
    <location>
        <begin position="51"/>
        <end position="72"/>
    </location>
</feature>
<keyword evidence="3 5" id="KW-1133">Transmembrane helix</keyword>
<evidence type="ECO:0000256" key="4">
    <source>
        <dbReference type="ARBA" id="ARBA00023136"/>
    </source>
</evidence>
<protein>
    <recommendedName>
        <fullName evidence="7">ABC transmembrane type-1 domain-containing protein</fullName>
    </recommendedName>
</protein>
<evidence type="ECO:0000256" key="2">
    <source>
        <dbReference type="ARBA" id="ARBA00022692"/>
    </source>
</evidence>
<dbReference type="Gene3D" id="1.10.3720.10">
    <property type="entry name" value="MetI-like"/>
    <property type="match status" value="1"/>
</dbReference>
<comment type="subcellular location">
    <subcellularLocation>
        <location evidence="1">Membrane</location>
        <topology evidence="1">Multi-pass membrane protein</topology>
    </subcellularLocation>
</comment>